<dbReference type="Pfam" id="PF01471">
    <property type="entry name" value="PG_binding_1"/>
    <property type="match status" value="1"/>
</dbReference>
<accession>A0A1Z4KPL5</accession>
<feature type="domain" description="Peptidoglycan binding-like" evidence="1">
    <location>
        <begin position="61"/>
        <end position="117"/>
    </location>
</feature>
<dbReference type="InterPro" id="IPR002477">
    <property type="entry name" value="Peptidoglycan-bd-like"/>
</dbReference>
<dbReference type="AlphaFoldDB" id="A0A1Z4KPL5"/>
<dbReference type="SUPFAM" id="SSF47090">
    <property type="entry name" value="PGBD-like"/>
    <property type="match status" value="1"/>
</dbReference>
<dbReference type="Gene3D" id="1.10.101.10">
    <property type="entry name" value="PGBD-like superfamily/PGBD"/>
    <property type="match status" value="1"/>
</dbReference>
<dbReference type="InterPro" id="IPR036366">
    <property type="entry name" value="PGBDSf"/>
</dbReference>
<proteinExistence type="predicted"/>
<organism evidence="2 3">
    <name type="scientific">Trichormus variabilis NIES-23</name>
    <dbReference type="NCBI Taxonomy" id="1973479"/>
    <lineage>
        <taxon>Bacteria</taxon>
        <taxon>Bacillati</taxon>
        <taxon>Cyanobacteriota</taxon>
        <taxon>Cyanophyceae</taxon>
        <taxon>Nostocales</taxon>
        <taxon>Nostocaceae</taxon>
        <taxon>Trichormus</taxon>
    </lineage>
</organism>
<protein>
    <recommendedName>
        <fullName evidence="1">Peptidoglycan binding-like domain-containing protein</fullName>
    </recommendedName>
</protein>
<name>A0A1Z4KPL5_ANAVA</name>
<evidence type="ECO:0000313" key="2">
    <source>
        <dbReference type="EMBL" id="BAY70932.1"/>
    </source>
</evidence>
<sequence>MKHRFIRSRILALGLISALFMGMLTLGFAPANAQVNSNVQRAGRLSRYTLLNAPFLRPGSRGQAVRDVQAVLQSLGFYNGALDGIYGLRTARAVAAFQRSQRLVGDGRVGKLTWQALRNSKNIPPLSGPF</sequence>
<dbReference type="EMBL" id="AP018216">
    <property type="protein sequence ID" value="BAY70932.1"/>
    <property type="molecule type" value="Genomic_DNA"/>
</dbReference>
<evidence type="ECO:0000259" key="1">
    <source>
        <dbReference type="Pfam" id="PF01471"/>
    </source>
</evidence>
<reference evidence="2 3" key="1">
    <citation type="submission" date="2017-06" db="EMBL/GenBank/DDBJ databases">
        <title>Genome sequencing of cyanobaciteial culture collection at National Institute for Environmental Studies (NIES).</title>
        <authorList>
            <person name="Hirose Y."/>
            <person name="Shimura Y."/>
            <person name="Fujisawa T."/>
            <person name="Nakamura Y."/>
            <person name="Kawachi M."/>
        </authorList>
    </citation>
    <scope>NUCLEOTIDE SEQUENCE [LARGE SCALE GENOMIC DNA]</scope>
    <source>
        <strain evidence="2 3">NIES-23</strain>
    </source>
</reference>
<dbReference type="InterPro" id="IPR036365">
    <property type="entry name" value="PGBD-like_sf"/>
</dbReference>
<gene>
    <name evidence="2" type="ORF">NIES23_37430</name>
</gene>
<dbReference type="Proteomes" id="UP000217507">
    <property type="component" value="Chromosome"/>
</dbReference>
<evidence type="ECO:0000313" key="3">
    <source>
        <dbReference type="Proteomes" id="UP000217507"/>
    </source>
</evidence>